<comment type="subcellular location">
    <subcellularLocation>
        <location evidence="1">Cytoplasm</location>
    </subcellularLocation>
</comment>
<evidence type="ECO:0000256" key="2">
    <source>
        <dbReference type="ARBA" id="ARBA00022490"/>
    </source>
</evidence>
<dbReference type="SUPFAM" id="SSF52172">
    <property type="entry name" value="CheY-like"/>
    <property type="match status" value="1"/>
</dbReference>
<evidence type="ECO:0000256" key="6">
    <source>
        <dbReference type="ARBA" id="ARBA00023125"/>
    </source>
</evidence>
<dbReference type="Pfam" id="PF12833">
    <property type="entry name" value="HTH_18"/>
    <property type="match status" value="1"/>
</dbReference>
<evidence type="ECO:0000256" key="4">
    <source>
        <dbReference type="ARBA" id="ARBA00023012"/>
    </source>
</evidence>
<evidence type="ECO:0000259" key="10">
    <source>
        <dbReference type="PROSITE" id="PS50110"/>
    </source>
</evidence>
<dbReference type="InterPro" id="IPR051552">
    <property type="entry name" value="HptR"/>
</dbReference>
<dbReference type="Gene3D" id="3.40.50.2300">
    <property type="match status" value="1"/>
</dbReference>
<protein>
    <submittedName>
        <fullName evidence="11">Response regulator</fullName>
    </submittedName>
</protein>
<dbReference type="CDD" id="cd17536">
    <property type="entry name" value="REC_YesN-like"/>
    <property type="match status" value="1"/>
</dbReference>
<keyword evidence="3 8" id="KW-0597">Phosphoprotein</keyword>
<dbReference type="EMBL" id="WNZZ01000012">
    <property type="protein sequence ID" value="MUG24019.1"/>
    <property type="molecule type" value="Genomic_DNA"/>
</dbReference>
<reference evidence="11 12" key="1">
    <citation type="submission" date="2019-11" db="EMBL/GenBank/DDBJ databases">
        <title>Draft genome sequences of five Paenibacillus species of dairy origin.</title>
        <authorList>
            <person name="Olajide A.M."/>
            <person name="Chen S."/>
            <person name="Lapointe G."/>
        </authorList>
    </citation>
    <scope>NUCLEOTIDE SEQUENCE [LARGE SCALE GENOMIC DNA]</scope>
    <source>
        <strain evidence="11 12">3CT49</strain>
    </source>
</reference>
<dbReference type="GO" id="GO:0043565">
    <property type="term" value="F:sequence-specific DNA binding"/>
    <property type="evidence" value="ECO:0007669"/>
    <property type="project" value="InterPro"/>
</dbReference>
<dbReference type="InterPro" id="IPR001789">
    <property type="entry name" value="Sig_transdc_resp-reg_receiver"/>
</dbReference>
<gene>
    <name evidence="11" type="ORF">GNQ08_16640</name>
</gene>
<dbReference type="PROSITE" id="PS50110">
    <property type="entry name" value="RESPONSE_REGULATORY"/>
    <property type="match status" value="1"/>
</dbReference>
<dbReference type="SUPFAM" id="SSF46689">
    <property type="entry name" value="Homeodomain-like"/>
    <property type="match status" value="1"/>
</dbReference>
<dbReference type="AlphaFoldDB" id="A0A6N8EVW4"/>
<keyword evidence="6" id="KW-0238">DNA-binding</keyword>
<feature type="modified residue" description="4-aspartylphosphate" evidence="8">
    <location>
        <position position="56"/>
    </location>
</feature>
<dbReference type="SMART" id="SM00342">
    <property type="entry name" value="HTH_ARAC"/>
    <property type="match status" value="1"/>
</dbReference>
<dbReference type="GO" id="GO:0000160">
    <property type="term" value="P:phosphorelay signal transduction system"/>
    <property type="evidence" value="ECO:0007669"/>
    <property type="project" value="UniProtKB-KW"/>
</dbReference>
<evidence type="ECO:0000256" key="7">
    <source>
        <dbReference type="ARBA" id="ARBA00023163"/>
    </source>
</evidence>
<dbReference type="InterPro" id="IPR018060">
    <property type="entry name" value="HTH_AraC"/>
</dbReference>
<evidence type="ECO:0000256" key="8">
    <source>
        <dbReference type="PROSITE-ProRule" id="PRU00169"/>
    </source>
</evidence>
<dbReference type="GO" id="GO:0003700">
    <property type="term" value="F:DNA-binding transcription factor activity"/>
    <property type="evidence" value="ECO:0007669"/>
    <property type="project" value="InterPro"/>
</dbReference>
<evidence type="ECO:0000259" key="9">
    <source>
        <dbReference type="PROSITE" id="PS01124"/>
    </source>
</evidence>
<dbReference type="PANTHER" id="PTHR42713:SF3">
    <property type="entry name" value="TRANSCRIPTIONAL REGULATORY PROTEIN HPTR"/>
    <property type="match status" value="1"/>
</dbReference>
<keyword evidence="5" id="KW-0805">Transcription regulation</keyword>
<dbReference type="GO" id="GO:0005737">
    <property type="term" value="C:cytoplasm"/>
    <property type="evidence" value="ECO:0007669"/>
    <property type="project" value="UniProtKB-SubCell"/>
</dbReference>
<sequence>MSYKVLLADDEQIIVQGISSIVDWEALDTELVATAENGIDAYEKMARLEPDIVISDIRMPGMDGLSLVSKAHQEFPAMKFILLSGYSEFEYARTAMRYGVKNYLLKPCNEDKITAALQEIIHDLEQEKAQDTLVSQLQEKYAQAQPLIKAHLLTEFLAGRNYSNNDLSFYQQLFDVEIHHQRVRLVLFKPEGSFSYEHLFAIKNIGAEIFDSVLLSMNMGENALFLIEDNHDAEKLRQKIEQIKELACQYFKKDTTVAISEGDHLHNAGKLYREAMECLEHRFYLGEGSIITRKDVLAFKSKHSSVINRVIEVLTENLGNPDLSLKMVANEILYMNPDYLGKLFKQETGQRFSTYLTKLRIEKAVKHIAKMDDVKVGTLAEIVGFGDNPQYFSQVFKKYTGCTPSEYRKREG</sequence>
<proteinExistence type="predicted"/>
<dbReference type="PANTHER" id="PTHR42713">
    <property type="entry name" value="HISTIDINE KINASE-RELATED"/>
    <property type="match status" value="1"/>
</dbReference>
<evidence type="ECO:0000256" key="5">
    <source>
        <dbReference type="ARBA" id="ARBA00023015"/>
    </source>
</evidence>
<feature type="domain" description="Response regulatory" evidence="10">
    <location>
        <begin position="4"/>
        <end position="121"/>
    </location>
</feature>
<name>A0A6N8EVW4_PAEMA</name>
<accession>A0A6N8EVW4</accession>
<keyword evidence="4" id="KW-0902">Two-component regulatory system</keyword>
<keyword evidence="7" id="KW-0804">Transcription</keyword>
<dbReference type="OrthoDB" id="9794370at2"/>
<dbReference type="Gene3D" id="1.10.10.60">
    <property type="entry name" value="Homeodomain-like"/>
    <property type="match status" value="2"/>
</dbReference>
<dbReference type="InterPro" id="IPR009057">
    <property type="entry name" value="Homeodomain-like_sf"/>
</dbReference>
<keyword evidence="2" id="KW-0963">Cytoplasm</keyword>
<dbReference type="Pfam" id="PF00072">
    <property type="entry name" value="Response_reg"/>
    <property type="match status" value="1"/>
</dbReference>
<dbReference type="SMART" id="SM00448">
    <property type="entry name" value="REC"/>
    <property type="match status" value="1"/>
</dbReference>
<evidence type="ECO:0000256" key="3">
    <source>
        <dbReference type="ARBA" id="ARBA00022553"/>
    </source>
</evidence>
<dbReference type="InterPro" id="IPR011006">
    <property type="entry name" value="CheY-like_superfamily"/>
</dbReference>
<evidence type="ECO:0000256" key="1">
    <source>
        <dbReference type="ARBA" id="ARBA00004496"/>
    </source>
</evidence>
<comment type="caution">
    <text evidence="11">The sequence shown here is derived from an EMBL/GenBank/DDBJ whole genome shotgun (WGS) entry which is preliminary data.</text>
</comment>
<evidence type="ECO:0000313" key="12">
    <source>
        <dbReference type="Proteomes" id="UP000442469"/>
    </source>
</evidence>
<organism evidence="11 12">
    <name type="scientific">Paenibacillus macerans</name>
    <name type="common">Bacillus macerans</name>
    <dbReference type="NCBI Taxonomy" id="44252"/>
    <lineage>
        <taxon>Bacteria</taxon>
        <taxon>Bacillati</taxon>
        <taxon>Bacillota</taxon>
        <taxon>Bacilli</taxon>
        <taxon>Bacillales</taxon>
        <taxon>Paenibacillaceae</taxon>
        <taxon>Paenibacillus</taxon>
    </lineage>
</organism>
<dbReference type="RefSeq" id="WP_036623866.1">
    <property type="nucleotide sequence ID" value="NZ_CP086393.1"/>
</dbReference>
<dbReference type="GeneID" id="77007887"/>
<dbReference type="Proteomes" id="UP000442469">
    <property type="component" value="Unassembled WGS sequence"/>
</dbReference>
<feature type="domain" description="HTH araC/xylS-type" evidence="9">
    <location>
        <begin position="308"/>
        <end position="410"/>
    </location>
</feature>
<evidence type="ECO:0000313" key="11">
    <source>
        <dbReference type="EMBL" id="MUG24019.1"/>
    </source>
</evidence>
<dbReference type="PROSITE" id="PS01124">
    <property type="entry name" value="HTH_ARAC_FAMILY_2"/>
    <property type="match status" value="1"/>
</dbReference>